<feature type="transmembrane region" description="Helical" evidence="2">
    <location>
        <begin position="141"/>
        <end position="163"/>
    </location>
</feature>
<dbReference type="AlphaFoldDB" id="A0A6A5YVE3"/>
<evidence type="ECO:0000313" key="3">
    <source>
        <dbReference type="EMBL" id="KAF2111179.1"/>
    </source>
</evidence>
<dbReference type="InterPro" id="IPR033481">
    <property type="entry name" value="Dni1/Fig1"/>
</dbReference>
<dbReference type="GO" id="GO:0016020">
    <property type="term" value="C:membrane"/>
    <property type="evidence" value="ECO:0007669"/>
    <property type="project" value="InterPro"/>
</dbReference>
<name>A0A6A5YVE3_9PLEO</name>
<keyword evidence="2" id="KW-0812">Transmembrane</keyword>
<keyword evidence="2" id="KW-1133">Transmembrane helix</keyword>
<sequence>MTKKPAALSLTGCVSNSPGVSNIFLLKLHDINGEKVFSEIRIGYFRICILWSGERICQATAGRSVDDVLQSAITTNPDLTVVWNNSNALLSTALTLQSKVLISVIAGAEAMFVIGLIFVVLLKRICRAVPTNNAAQNQKRLFLRSVALMAIWSPVAFALAAALSVNQATSALAYITRVQDAPELQVAAGETLVVLQYLAFAITALFAIGISGIFTREGGQIRSSGSTKSYPGSNIGVGQMPGPPPPPPPPPR</sequence>
<evidence type="ECO:0008006" key="5">
    <source>
        <dbReference type="Google" id="ProtNLM"/>
    </source>
</evidence>
<keyword evidence="2" id="KW-0472">Membrane</keyword>
<feature type="transmembrane region" description="Helical" evidence="2">
    <location>
        <begin position="100"/>
        <end position="121"/>
    </location>
</feature>
<evidence type="ECO:0000256" key="2">
    <source>
        <dbReference type="SAM" id="Phobius"/>
    </source>
</evidence>
<protein>
    <recommendedName>
        <fullName evidence="5">Ca2+ regulator and membrane fusion protein Fig1-domain-containing protein</fullName>
    </recommendedName>
</protein>
<evidence type="ECO:0000313" key="4">
    <source>
        <dbReference type="Proteomes" id="UP000799770"/>
    </source>
</evidence>
<organism evidence="3 4">
    <name type="scientific">Lophiotrema nucula</name>
    <dbReference type="NCBI Taxonomy" id="690887"/>
    <lineage>
        <taxon>Eukaryota</taxon>
        <taxon>Fungi</taxon>
        <taxon>Dikarya</taxon>
        <taxon>Ascomycota</taxon>
        <taxon>Pezizomycotina</taxon>
        <taxon>Dothideomycetes</taxon>
        <taxon>Pleosporomycetidae</taxon>
        <taxon>Pleosporales</taxon>
        <taxon>Lophiotremataceae</taxon>
        <taxon>Lophiotrema</taxon>
    </lineage>
</organism>
<dbReference type="Pfam" id="PF12351">
    <property type="entry name" value="Fig1"/>
    <property type="match status" value="1"/>
</dbReference>
<dbReference type="OrthoDB" id="3524679at2759"/>
<accession>A0A6A5YVE3</accession>
<gene>
    <name evidence="3" type="ORF">BDV96DRAFT_603303</name>
</gene>
<feature type="transmembrane region" description="Helical" evidence="2">
    <location>
        <begin position="194"/>
        <end position="214"/>
    </location>
</feature>
<proteinExistence type="predicted"/>
<reference evidence="3" key="1">
    <citation type="journal article" date="2020" name="Stud. Mycol.">
        <title>101 Dothideomycetes genomes: a test case for predicting lifestyles and emergence of pathogens.</title>
        <authorList>
            <person name="Haridas S."/>
            <person name="Albert R."/>
            <person name="Binder M."/>
            <person name="Bloem J."/>
            <person name="Labutti K."/>
            <person name="Salamov A."/>
            <person name="Andreopoulos B."/>
            <person name="Baker S."/>
            <person name="Barry K."/>
            <person name="Bills G."/>
            <person name="Bluhm B."/>
            <person name="Cannon C."/>
            <person name="Castanera R."/>
            <person name="Culley D."/>
            <person name="Daum C."/>
            <person name="Ezra D."/>
            <person name="Gonzalez J."/>
            <person name="Henrissat B."/>
            <person name="Kuo A."/>
            <person name="Liang C."/>
            <person name="Lipzen A."/>
            <person name="Lutzoni F."/>
            <person name="Magnuson J."/>
            <person name="Mondo S."/>
            <person name="Nolan M."/>
            <person name="Ohm R."/>
            <person name="Pangilinan J."/>
            <person name="Park H.-J."/>
            <person name="Ramirez L."/>
            <person name="Alfaro M."/>
            <person name="Sun H."/>
            <person name="Tritt A."/>
            <person name="Yoshinaga Y."/>
            <person name="Zwiers L.-H."/>
            <person name="Turgeon B."/>
            <person name="Goodwin S."/>
            <person name="Spatafora J."/>
            <person name="Crous P."/>
            <person name="Grigoriev I."/>
        </authorList>
    </citation>
    <scope>NUCLEOTIDE SEQUENCE</scope>
    <source>
        <strain evidence="3">CBS 627.86</strain>
    </source>
</reference>
<keyword evidence="4" id="KW-1185">Reference proteome</keyword>
<feature type="region of interest" description="Disordered" evidence="1">
    <location>
        <begin position="220"/>
        <end position="252"/>
    </location>
</feature>
<evidence type="ECO:0000256" key="1">
    <source>
        <dbReference type="SAM" id="MobiDB-lite"/>
    </source>
</evidence>
<dbReference type="Proteomes" id="UP000799770">
    <property type="component" value="Unassembled WGS sequence"/>
</dbReference>
<feature type="compositionally biased region" description="Pro residues" evidence="1">
    <location>
        <begin position="241"/>
        <end position="252"/>
    </location>
</feature>
<feature type="compositionally biased region" description="Polar residues" evidence="1">
    <location>
        <begin position="221"/>
        <end position="232"/>
    </location>
</feature>
<dbReference type="EMBL" id="ML977335">
    <property type="protein sequence ID" value="KAF2111179.1"/>
    <property type="molecule type" value="Genomic_DNA"/>
</dbReference>